<name>A0A8J4UWN9_CLAMG</name>
<gene>
    <name evidence="2" type="primary">sept3</name>
    <name evidence="2" type="ORF">DAT39_001039</name>
</gene>
<feature type="non-terminal residue" evidence="2">
    <location>
        <position position="79"/>
    </location>
</feature>
<proteinExistence type="predicted"/>
<sequence>KGQFEASETNISTLSQTKRTDNFRFPLKSHGSSTESSHLDRNCRPESERTTSNYIYTPQQLNQTDPLKSRTCRRVIKGP</sequence>
<reference evidence="2" key="1">
    <citation type="submission" date="2020-07" db="EMBL/GenBank/DDBJ databases">
        <title>Clarias magur genome sequencing, assembly and annotation.</title>
        <authorList>
            <person name="Kushwaha B."/>
            <person name="Kumar R."/>
            <person name="Das P."/>
            <person name="Joshi C.G."/>
            <person name="Kumar D."/>
            <person name="Nagpure N.S."/>
            <person name="Pandey M."/>
            <person name="Agarwal S."/>
            <person name="Srivastava S."/>
            <person name="Singh M."/>
            <person name="Sahoo L."/>
            <person name="Jayasankar P."/>
            <person name="Meher P.K."/>
            <person name="Koringa P.G."/>
            <person name="Iquebal M.A."/>
            <person name="Das S.P."/>
            <person name="Bit A."/>
            <person name="Patnaik S."/>
            <person name="Patel N."/>
            <person name="Shah T.M."/>
            <person name="Hinsu A."/>
            <person name="Jena J.K."/>
        </authorList>
    </citation>
    <scope>NUCLEOTIDE SEQUENCE</scope>
    <source>
        <strain evidence="2">CIFAMagur01</strain>
        <tissue evidence="2">Testis</tissue>
    </source>
</reference>
<feature type="region of interest" description="Disordered" evidence="1">
    <location>
        <begin position="1"/>
        <end position="51"/>
    </location>
</feature>
<feature type="non-terminal residue" evidence="2">
    <location>
        <position position="1"/>
    </location>
</feature>
<protein>
    <submittedName>
        <fullName evidence="2">Neuronal-specific septin-3 isoform X1</fullName>
    </submittedName>
</protein>
<dbReference type="AlphaFoldDB" id="A0A8J4UWN9"/>
<keyword evidence="3" id="KW-1185">Reference proteome</keyword>
<comment type="caution">
    <text evidence="2">The sequence shown here is derived from an EMBL/GenBank/DDBJ whole genome shotgun (WGS) entry which is preliminary data.</text>
</comment>
<evidence type="ECO:0000313" key="3">
    <source>
        <dbReference type="Proteomes" id="UP000727407"/>
    </source>
</evidence>
<accession>A0A8J4UWN9</accession>
<dbReference type="Proteomes" id="UP000727407">
    <property type="component" value="Unassembled WGS sequence"/>
</dbReference>
<dbReference type="EMBL" id="QNUK01000006">
    <property type="protein sequence ID" value="KAF5909237.1"/>
    <property type="molecule type" value="Genomic_DNA"/>
</dbReference>
<evidence type="ECO:0000313" key="2">
    <source>
        <dbReference type="EMBL" id="KAF5909237.1"/>
    </source>
</evidence>
<feature type="compositionally biased region" description="Polar residues" evidence="1">
    <location>
        <begin position="1"/>
        <end position="17"/>
    </location>
</feature>
<organism evidence="2 3">
    <name type="scientific">Clarias magur</name>
    <name type="common">Asian catfish</name>
    <name type="synonym">Macropteronotus magur</name>
    <dbReference type="NCBI Taxonomy" id="1594786"/>
    <lineage>
        <taxon>Eukaryota</taxon>
        <taxon>Metazoa</taxon>
        <taxon>Chordata</taxon>
        <taxon>Craniata</taxon>
        <taxon>Vertebrata</taxon>
        <taxon>Euteleostomi</taxon>
        <taxon>Actinopterygii</taxon>
        <taxon>Neopterygii</taxon>
        <taxon>Teleostei</taxon>
        <taxon>Ostariophysi</taxon>
        <taxon>Siluriformes</taxon>
        <taxon>Clariidae</taxon>
        <taxon>Clarias</taxon>
    </lineage>
</organism>
<evidence type="ECO:0000256" key="1">
    <source>
        <dbReference type="SAM" id="MobiDB-lite"/>
    </source>
</evidence>
<feature type="compositionally biased region" description="Basic and acidic residues" evidence="1">
    <location>
        <begin position="37"/>
        <end position="49"/>
    </location>
</feature>